<evidence type="ECO:0000256" key="3">
    <source>
        <dbReference type="ARBA" id="ARBA00022691"/>
    </source>
</evidence>
<dbReference type="InterPro" id="IPR002295">
    <property type="entry name" value="N4/N6-MTase_EcoPI_Mod-like"/>
</dbReference>
<sequence length="509" mass="56443">MDLIDYKSPAEPRGTTADGVPVFCAYDDITAIRDIRPNPGNPNSHNKKQVRLLGDIIQATGWRAPITVSKRSGLITKGHGRRMAAEAKGWKFAPVEYQDYASEEEEHADLIADNRIAELADLDMGKLMDMVEEMDTGTVPVELTGFTEEDLQKIIASMEGADDSVDDKADAEQGVDDNYKPFSQLGDLWHLGNHRLVCGSATDAATIERLMDGRKAQLVHTDPPYGVSYKTQSGKFDMIANDDKTHDDLMAELLIPAFRNYVRSTADDAAFYIWHASSTRRDFEDAMIAAGIMEKQYIIWVKNAPVLGHADYQWAHEPCFYAEKVGQQAKWCGDRAQRTTWNVVLRGADGMATTLTGGVVLTDGTGNKLYLTDKMPKGKKVRYVRLSEGRSICLYQESRENTVWEVSRESKTVHPTQKPVELPIRAITNSTEAGDLVIDFFGGSGSTLIAAEMTGRICYSTELDPRYVDAIVRRYIETSGKQTVTVERDGRDLTLYEVMGVDAGGDVDA</sequence>
<dbReference type="Gene3D" id="3.90.1530.10">
    <property type="entry name" value="Conserved hypothetical protein from pyrococcus furiosus pfu- 392566-001, ParB domain"/>
    <property type="match status" value="1"/>
</dbReference>
<keyword evidence="2" id="KW-0808">Transferase</keyword>
<dbReference type="GO" id="GO:0008170">
    <property type="term" value="F:N-methyltransferase activity"/>
    <property type="evidence" value="ECO:0007669"/>
    <property type="project" value="InterPro"/>
</dbReference>
<protein>
    <submittedName>
        <fullName evidence="5">Adenine specific DNA methyltransferase</fullName>
    </submittedName>
</protein>
<evidence type="ECO:0000259" key="4">
    <source>
        <dbReference type="SMART" id="SM00470"/>
    </source>
</evidence>
<dbReference type="InterPro" id="IPR029063">
    <property type="entry name" value="SAM-dependent_MTases_sf"/>
</dbReference>
<accession>A0A8S5P6Y3</accession>
<keyword evidence="3" id="KW-0949">S-adenosyl-L-methionine</keyword>
<dbReference type="InterPro" id="IPR036086">
    <property type="entry name" value="ParB/Sulfiredoxin_sf"/>
</dbReference>
<evidence type="ECO:0000256" key="2">
    <source>
        <dbReference type="ARBA" id="ARBA00022679"/>
    </source>
</evidence>
<organism evidence="5">
    <name type="scientific">Myoviridae sp. ctiil21</name>
    <dbReference type="NCBI Taxonomy" id="2825153"/>
    <lineage>
        <taxon>Viruses</taxon>
        <taxon>Duplodnaviria</taxon>
        <taxon>Heunggongvirae</taxon>
        <taxon>Uroviricota</taxon>
        <taxon>Caudoviricetes</taxon>
    </lineage>
</organism>
<dbReference type="Gene3D" id="3.40.50.150">
    <property type="entry name" value="Vaccinia Virus protein VP39"/>
    <property type="match status" value="1"/>
</dbReference>
<dbReference type="EMBL" id="BK015343">
    <property type="protein sequence ID" value="DAE02195.1"/>
    <property type="molecule type" value="Genomic_DNA"/>
</dbReference>
<name>A0A8S5P6Y3_9CAUD</name>
<dbReference type="CDD" id="cd16403">
    <property type="entry name" value="ParB_N_like_MT"/>
    <property type="match status" value="1"/>
</dbReference>
<proteinExistence type="predicted"/>
<dbReference type="SUPFAM" id="SSF53335">
    <property type="entry name" value="S-adenosyl-L-methionine-dependent methyltransferases"/>
    <property type="match status" value="1"/>
</dbReference>
<evidence type="ECO:0000313" key="5">
    <source>
        <dbReference type="EMBL" id="DAE02195.1"/>
    </source>
</evidence>
<dbReference type="SMART" id="SM00470">
    <property type="entry name" value="ParB"/>
    <property type="match status" value="1"/>
</dbReference>
<keyword evidence="1 5" id="KW-0489">Methyltransferase</keyword>
<dbReference type="PRINTS" id="PR00506">
    <property type="entry name" value="D21N6MTFRASE"/>
</dbReference>
<feature type="domain" description="ParB-like N-terminal" evidence="4">
    <location>
        <begin position="25"/>
        <end position="115"/>
    </location>
</feature>
<dbReference type="InterPro" id="IPR003115">
    <property type="entry name" value="ParB_N"/>
</dbReference>
<dbReference type="InterPro" id="IPR002941">
    <property type="entry name" value="DNA_methylase_N4/N6"/>
</dbReference>
<dbReference type="GO" id="GO:0003677">
    <property type="term" value="F:DNA binding"/>
    <property type="evidence" value="ECO:0007669"/>
    <property type="project" value="InterPro"/>
</dbReference>
<reference evidence="5" key="1">
    <citation type="journal article" date="2021" name="Proc. Natl. Acad. Sci. U.S.A.">
        <title>A Catalog of Tens of Thousands of Viruses from Human Metagenomes Reveals Hidden Associations with Chronic Diseases.</title>
        <authorList>
            <person name="Tisza M.J."/>
            <person name="Buck C.B."/>
        </authorList>
    </citation>
    <scope>NUCLEOTIDE SEQUENCE</scope>
    <source>
        <strain evidence="5">Ctiil21</strain>
    </source>
</reference>
<dbReference type="GO" id="GO:0032259">
    <property type="term" value="P:methylation"/>
    <property type="evidence" value="ECO:0007669"/>
    <property type="project" value="UniProtKB-KW"/>
</dbReference>
<dbReference type="SUPFAM" id="SSF110849">
    <property type="entry name" value="ParB/Sulfiredoxin"/>
    <property type="match status" value="1"/>
</dbReference>
<evidence type="ECO:0000256" key="1">
    <source>
        <dbReference type="ARBA" id="ARBA00022603"/>
    </source>
</evidence>
<dbReference type="Pfam" id="PF01555">
    <property type="entry name" value="N6_N4_Mtase"/>
    <property type="match status" value="1"/>
</dbReference>